<reference evidence="2" key="1">
    <citation type="journal article" date="2015" name="ISME J.">
        <title>Draft Genome Sequence of Streptomyces incarnatus NRRL8089, which Produces the Nucleoside Antibiotic Sinefungin.</title>
        <authorList>
            <person name="Oshima K."/>
            <person name="Hattori M."/>
            <person name="Shimizu H."/>
            <person name="Fukuda K."/>
            <person name="Nemoto M."/>
            <person name="Inagaki K."/>
            <person name="Tamura T."/>
        </authorList>
    </citation>
    <scope>NUCLEOTIDE SEQUENCE</scope>
    <source>
        <strain evidence="2">FACHB-1375</strain>
    </source>
</reference>
<dbReference type="InterPro" id="IPR055214">
    <property type="entry name" value="PTP-NADK"/>
</dbReference>
<dbReference type="RefSeq" id="WP_190464881.1">
    <property type="nucleotide sequence ID" value="NZ_JACJPW010000030.1"/>
</dbReference>
<evidence type="ECO:0000313" key="2">
    <source>
        <dbReference type="EMBL" id="MBD2182070.1"/>
    </source>
</evidence>
<feature type="domain" description="DSP-PTPase phosphatase fused to NAD+ Kinase" evidence="1">
    <location>
        <begin position="17"/>
        <end position="128"/>
    </location>
</feature>
<evidence type="ECO:0000259" key="1">
    <source>
        <dbReference type="Pfam" id="PF22741"/>
    </source>
</evidence>
<sequence>MSENQIESIYNFFKVSAKVATAGQPTEAQLGVIKDAGYQLIVNLALPESPKALPNEQALVENLGMEYVHIPVVWENPTLEDISQFFSVMEANANKSVFVHCAANMRVSSFIYLYRLLHQGVDEETAKNDLHRIWVPNQKWQAFIEQVIDRYQR</sequence>
<name>A0A926VEE3_9CYAN</name>
<reference evidence="2" key="2">
    <citation type="submission" date="2020-08" db="EMBL/GenBank/DDBJ databases">
        <authorList>
            <person name="Chen M."/>
            <person name="Teng W."/>
            <person name="Zhao L."/>
            <person name="Hu C."/>
            <person name="Zhou Y."/>
            <person name="Han B."/>
            <person name="Song L."/>
            <person name="Shu W."/>
        </authorList>
    </citation>
    <scope>NUCLEOTIDE SEQUENCE</scope>
    <source>
        <strain evidence="2">FACHB-1375</strain>
    </source>
</reference>
<dbReference type="Gene3D" id="3.90.190.10">
    <property type="entry name" value="Protein tyrosine phosphatase superfamily"/>
    <property type="match status" value="1"/>
</dbReference>
<dbReference type="CDD" id="cd14503">
    <property type="entry name" value="PTP-bact"/>
    <property type="match status" value="1"/>
</dbReference>
<dbReference type="EMBL" id="JACJPW010000030">
    <property type="protein sequence ID" value="MBD2182070.1"/>
    <property type="molecule type" value="Genomic_DNA"/>
</dbReference>
<organism evidence="2 3">
    <name type="scientific">Aerosakkonema funiforme FACHB-1375</name>
    <dbReference type="NCBI Taxonomy" id="2949571"/>
    <lineage>
        <taxon>Bacteria</taxon>
        <taxon>Bacillati</taxon>
        <taxon>Cyanobacteriota</taxon>
        <taxon>Cyanophyceae</taxon>
        <taxon>Oscillatoriophycideae</taxon>
        <taxon>Aerosakkonematales</taxon>
        <taxon>Aerosakkonemataceae</taxon>
        <taxon>Aerosakkonema</taxon>
    </lineage>
</organism>
<protein>
    <submittedName>
        <fullName evidence="2">Protein tyrosine phosphatase family protein</fullName>
    </submittedName>
</protein>
<comment type="caution">
    <text evidence="2">The sequence shown here is derived from an EMBL/GenBank/DDBJ whole genome shotgun (WGS) entry which is preliminary data.</text>
</comment>
<dbReference type="SUPFAM" id="SSF52799">
    <property type="entry name" value="(Phosphotyrosine protein) phosphatases II"/>
    <property type="match status" value="1"/>
</dbReference>
<dbReference type="AlphaFoldDB" id="A0A926VEE3"/>
<keyword evidence="3" id="KW-1185">Reference proteome</keyword>
<gene>
    <name evidence="2" type="ORF">H6G03_13300</name>
</gene>
<evidence type="ECO:0000313" key="3">
    <source>
        <dbReference type="Proteomes" id="UP000641646"/>
    </source>
</evidence>
<dbReference type="Pfam" id="PF22741">
    <property type="entry name" value="PTP-NADK"/>
    <property type="match status" value="1"/>
</dbReference>
<dbReference type="InterPro" id="IPR029021">
    <property type="entry name" value="Prot-tyrosine_phosphatase-like"/>
</dbReference>
<dbReference type="Proteomes" id="UP000641646">
    <property type="component" value="Unassembled WGS sequence"/>
</dbReference>
<accession>A0A926VEE3</accession>
<proteinExistence type="predicted"/>